<dbReference type="Proteomes" id="UP001061298">
    <property type="component" value="Chromosome"/>
</dbReference>
<evidence type="ECO:0000256" key="1">
    <source>
        <dbReference type="SAM" id="SignalP"/>
    </source>
</evidence>
<keyword evidence="3" id="KW-1185">Reference proteome</keyword>
<feature type="chain" id="PRO_5046880067" evidence="1">
    <location>
        <begin position="20"/>
        <end position="91"/>
    </location>
</feature>
<protein>
    <submittedName>
        <fullName evidence="2">Uncharacterized protein</fullName>
    </submittedName>
</protein>
<dbReference type="EMBL" id="CP106793">
    <property type="protein sequence ID" value="UXY24335.1"/>
    <property type="molecule type" value="Genomic_DNA"/>
</dbReference>
<organism evidence="2 3">
    <name type="scientific">Streptomyces cynarae</name>
    <dbReference type="NCBI Taxonomy" id="2981134"/>
    <lineage>
        <taxon>Bacteria</taxon>
        <taxon>Bacillati</taxon>
        <taxon>Actinomycetota</taxon>
        <taxon>Actinomycetes</taxon>
        <taxon>Kitasatosporales</taxon>
        <taxon>Streptomycetaceae</taxon>
        <taxon>Streptomyces</taxon>
    </lineage>
</organism>
<evidence type="ECO:0000313" key="2">
    <source>
        <dbReference type="EMBL" id="UXY24335.1"/>
    </source>
</evidence>
<evidence type="ECO:0000313" key="3">
    <source>
        <dbReference type="Proteomes" id="UP001061298"/>
    </source>
</evidence>
<accession>A0ABY6EC93</accession>
<dbReference type="RefSeq" id="WP_263234589.1">
    <property type="nucleotide sequence ID" value="NZ_CP106793.1"/>
</dbReference>
<keyword evidence="1" id="KW-0732">Signal</keyword>
<gene>
    <name evidence="2" type="ORF">N8I84_41010</name>
</gene>
<sequence>MFVFFPARLATAGAVFAVAAECGAAYPPVDRLPAGDAVVIVIVVLAVTVLAATGPEVPAALGVLAATAAGRLARARPGLGSDVRRAFGRAL</sequence>
<name>A0ABY6EC93_9ACTN</name>
<proteinExistence type="predicted"/>
<reference evidence="2" key="1">
    <citation type="submission" date="2022-10" db="EMBL/GenBank/DDBJ databases">
        <authorList>
            <person name="Mo P."/>
        </authorList>
    </citation>
    <scope>NUCLEOTIDE SEQUENCE</scope>
    <source>
        <strain evidence="2">HUAS 13-4</strain>
    </source>
</reference>
<feature type="signal peptide" evidence="1">
    <location>
        <begin position="1"/>
        <end position="19"/>
    </location>
</feature>